<evidence type="ECO:0000259" key="5">
    <source>
        <dbReference type="PROSITE" id="PS50931"/>
    </source>
</evidence>
<dbReference type="SUPFAM" id="SSF46785">
    <property type="entry name" value="Winged helix' DNA-binding domain"/>
    <property type="match status" value="1"/>
</dbReference>
<keyword evidence="3" id="KW-0238">DNA-binding</keyword>
<dbReference type="Pfam" id="PF03466">
    <property type="entry name" value="LysR_substrate"/>
    <property type="match status" value="1"/>
</dbReference>
<proteinExistence type="inferred from homology"/>
<dbReference type="PANTHER" id="PTHR30537">
    <property type="entry name" value="HTH-TYPE TRANSCRIPTIONAL REGULATOR"/>
    <property type="match status" value="1"/>
</dbReference>
<dbReference type="KEGG" id="cvc:BKX93_11835"/>
<gene>
    <name evidence="6" type="ORF">BKX93_11835</name>
</gene>
<dbReference type="Gene3D" id="1.10.10.10">
    <property type="entry name" value="Winged helix-like DNA-binding domain superfamily/Winged helix DNA-binding domain"/>
    <property type="match status" value="1"/>
</dbReference>
<evidence type="ECO:0000256" key="1">
    <source>
        <dbReference type="ARBA" id="ARBA00009437"/>
    </source>
</evidence>
<comment type="similarity">
    <text evidence="1">Belongs to the LysR transcriptional regulatory family.</text>
</comment>
<evidence type="ECO:0000256" key="3">
    <source>
        <dbReference type="ARBA" id="ARBA00023125"/>
    </source>
</evidence>
<organism evidence="6 7">
    <name type="scientific">Chromobacterium vaccinii</name>
    <dbReference type="NCBI Taxonomy" id="1108595"/>
    <lineage>
        <taxon>Bacteria</taxon>
        <taxon>Pseudomonadati</taxon>
        <taxon>Pseudomonadota</taxon>
        <taxon>Betaproteobacteria</taxon>
        <taxon>Neisseriales</taxon>
        <taxon>Chromobacteriaceae</taxon>
        <taxon>Chromobacterium</taxon>
    </lineage>
</organism>
<evidence type="ECO:0000256" key="4">
    <source>
        <dbReference type="ARBA" id="ARBA00023163"/>
    </source>
</evidence>
<keyword evidence="4" id="KW-0804">Transcription</keyword>
<dbReference type="GeneID" id="68841900"/>
<dbReference type="STRING" id="1108595.BKX93_11835"/>
<name>A0A1D9LH83_9NEIS</name>
<evidence type="ECO:0000313" key="6">
    <source>
        <dbReference type="EMBL" id="AOZ50607.1"/>
    </source>
</evidence>
<dbReference type="GO" id="GO:0043565">
    <property type="term" value="F:sequence-specific DNA binding"/>
    <property type="evidence" value="ECO:0007669"/>
    <property type="project" value="TreeGrafter"/>
</dbReference>
<dbReference type="InterPro" id="IPR058163">
    <property type="entry name" value="LysR-type_TF_proteobact-type"/>
</dbReference>
<dbReference type="InterPro" id="IPR000847">
    <property type="entry name" value="LysR_HTH_N"/>
</dbReference>
<dbReference type="EMBL" id="CP017707">
    <property type="protein sequence ID" value="AOZ50607.1"/>
    <property type="molecule type" value="Genomic_DNA"/>
</dbReference>
<dbReference type="RefSeq" id="WP_070979940.1">
    <property type="nucleotide sequence ID" value="NZ_CP017707.1"/>
</dbReference>
<dbReference type="InterPro" id="IPR036388">
    <property type="entry name" value="WH-like_DNA-bd_sf"/>
</dbReference>
<dbReference type="Pfam" id="PF00126">
    <property type="entry name" value="HTH_1"/>
    <property type="match status" value="1"/>
</dbReference>
<dbReference type="FunFam" id="1.10.10.10:FF:000038">
    <property type="entry name" value="Glycine cleavage system transcriptional activator"/>
    <property type="match status" value="1"/>
</dbReference>
<dbReference type="NCBIfam" id="NF008352">
    <property type="entry name" value="PRK11139.1"/>
    <property type="match status" value="1"/>
</dbReference>
<reference evidence="6 7" key="1">
    <citation type="submission" date="2016-10" db="EMBL/GenBank/DDBJ databases">
        <title>Chromobacterium muskegensis sp. nov., an insecticidal bacterium isolated from Sphagnum bogs.</title>
        <authorList>
            <person name="Sparks M.E."/>
            <person name="Blackburn M.B."/>
            <person name="Gundersen-Rindal D.E."/>
            <person name="Mitchell A."/>
            <person name="Farrar R."/>
            <person name="Kuhar D."/>
        </authorList>
    </citation>
    <scope>NUCLEOTIDE SEQUENCE [LARGE SCALE GENOMIC DNA]</scope>
    <source>
        <strain evidence="6 7">21-1</strain>
    </source>
</reference>
<dbReference type="CDD" id="cd08432">
    <property type="entry name" value="PBP2_GcdR_TrpI_HvrB_AmpR_like"/>
    <property type="match status" value="1"/>
</dbReference>
<feature type="domain" description="HTH lysR-type" evidence="5">
    <location>
        <begin position="6"/>
        <end position="63"/>
    </location>
</feature>
<accession>A0A1D9LH83</accession>
<keyword evidence="2" id="KW-0805">Transcription regulation</keyword>
<sequence>MKRDLPPLNALRAFEAAAVRQSFSEAAELLHVTHGAVSRQIRLLEEWLGARLFERRHRQVRLTDAGRDYLADVRAALERIETASARLRRGPLPLRVNAPATFTLRWLIPRLSRFQLQHPHVEVKLTTSSEPIAQLADSFEVAIRGGPQALPGFIAHEFLQESRLPVCSPGLLERLPIASPADLSRHTLLHTAGSPEFWPQWLDAAGASGLQPAASLTLEHFYLTLQAALDGLGVALGPSRLIADDLASGRLVQPFSGPRLEDWRYFAYVPETRDNHPAVAAFCRWLAQADPA</sequence>
<dbReference type="PANTHER" id="PTHR30537:SF74">
    <property type="entry name" value="HTH-TYPE TRANSCRIPTIONAL REGULATOR TRPI"/>
    <property type="match status" value="1"/>
</dbReference>
<dbReference type="FunFam" id="3.40.190.10:FF:000017">
    <property type="entry name" value="Glycine cleavage system transcriptional activator"/>
    <property type="match status" value="1"/>
</dbReference>
<dbReference type="InterPro" id="IPR036390">
    <property type="entry name" value="WH_DNA-bd_sf"/>
</dbReference>
<dbReference type="SUPFAM" id="SSF53850">
    <property type="entry name" value="Periplasmic binding protein-like II"/>
    <property type="match status" value="1"/>
</dbReference>
<dbReference type="AlphaFoldDB" id="A0A1D9LH83"/>
<dbReference type="Proteomes" id="UP000178776">
    <property type="component" value="Chromosome"/>
</dbReference>
<dbReference type="GO" id="GO:0003700">
    <property type="term" value="F:DNA-binding transcription factor activity"/>
    <property type="evidence" value="ECO:0007669"/>
    <property type="project" value="InterPro"/>
</dbReference>
<dbReference type="GO" id="GO:0006351">
    <property type="term" value="P:DNA-templated transcription"/>
    <property type="evidence" value="ECO:0007669"/>
    <property type="project" value="TreeGrafter"/>
</dbReference>
<evidence type="ECO:0000256" key="2">
    <source>
        <dbReference type="ARBA" id="ARBA00023015"/>
    </source>
</evidence>
<dbReference type="Gene3D" id="3.40.190.10">
    <property type="entry name" value="Periplasmic binding protein-like II"/>
    <property type="match status" value="2"/>
</dbReference>
<protein>
    <submittedName>
        <fullName evidence="6">Transcriptional regulator</fullName>
    </submittedName>
</protein>
<dbReference type="PRINTS" id="PR00039">
    <property type="entry name" value="HTHLYSR"/>
</dbReference>
<evidence type="ECO:0000313" key="7">
    <source>
        <dbReference type="Proteomes" id="UP000178776"/>
    </source>
</evidence>
<dbReference type="PROSITE" id="PS50931">
    <property type="entry name" value="HTH_LYSR"/>
    <property type="match status" value="1"/>
</dbReference>
<dbReference type="InterPro" id="IPR005119">
    <property type="entry name" value="LysR_subst-bd"/>
</dbReference>